<dbReference type="Gene3D" id="3.40.50.300">
    <property type="entry name" value="P-loop containing nucleotide triphosphate hydrolases"/>
    <property type="match status" value="1"/>
</dbReference>
<dbReference type="EMBL" id="CALNXK010000027">
    <property type="protein sequence ID" value="CAH3114291.1"/>
    <property type="molecule type" value="Genomic_DNA"/>
</dbReference>
<dbReference type="PANTHER" id="PTHR22845">
    <property type="entry name" value="APOPTOTIC PROTEASE-ACTIVATING FACTOR 1"/>
    <property type="match status" value="1"/>
</dbReference>
<sequence length="461" mass="52723">MESKKSRSKNSRLLTIIQNGNTEEWDRTCFFFAILYSNTLGTVISPAVAKDVDDLQMLRNEVFAHRSKASFPETEFQRCVSKLSNAFTSLHLSTVELQRIINQKCFPTWELHKLQEQVKVLEDEIQGKPKPFMTLPQAPSHEIFERKVEVEDIMKKFSDLQTNNKNAYVVTICISGNPGCGKSQVASQVGRQFFQRECDKNDHDSFTLVMTLNAESELSLLDSYYKFTLKVGVTEYSLNNITGGDSVLLPNEKICYLKTLISAKMTNYSSWLLMYDNVDEFKGREDILTLNDWLGRGDYLPNKHWGGCGHVLVTTQDIITQAEADPLCESVSLSKGMQSEDARNLLRKICQLSCHSEKESLVLNALDYQPLAIACAAIYLGYVGVDRKTSSRNIWEDYLAKLETLKRRASTEKAYEWTSRYYRSSMIAAVTLALKTLVQEPIFEQVVSFLVWVQQRLYMWI</sequence>
<name>A0ABN8NN09_9CNID</name>
<dbReference type="InterPro" id="IPR027417">
    <property type="entry name" value="P-loop_NTPase"/>
</dbReference>
<accession>A0ABN8NN09</accession>
<dbReference type="Proteomes" id="UP001159405">
    <property type="component" value="Unassembled WGS sequence"/>
</dbReference>
<organism evidence="1 2">
    <name type="scientific">Porites lobata</name>
    <dbReference type="NCBI Taxonomy" id="104759"/>
    <lineage>
        <taxon>Eukaryota</taxon>
        <taxon>Metazoa</taxon>
        <taxon>Cnidaria</taxon>
        <taxon>Anthozoa</taxon>
        <taxon>Hexacorallia</taxon>
        <taxon>Scleractinia</taxon>
        <taxon>Fungiina</taxon>
        <taxon>Poritidae</taxon>
        <taxon>Porites</taxon>
    </lineage>
</organism>
<dbReference type="PANTHER" id="PTHR22845:SF5">
    <property type="entry name" value="APOPTOTIC PROTEASE-ACTIVATING FACTOR 1"/>
    <property type="match status" value="1"/>
</dbReference>
<proteinExistence type="predicted"/>
<evidence type="ECO:0000313" key="1">
    <source>
        <dbReference type="EMBL" id="CAH3114291.1"/>
    </source>
</evidence>
<comment type="caution">
    <text evidence="1">The sequence shown here is derived from an EMBL/GenBank/DDBJ whole genome shotgun (WGS) entry which is preliminary data.</text>
</comment>
<keyword evidence="2" id="KW-1185">Reference proteome</keyword>
<gene>
    <name evidence="1" type="ORF">PLOB_00022838</name>
</gene>
<dbReference type="SUPFAM" id="SSF52540">
    <property type="entry name" value="P-loop containing nucleoside triphosphate hydrolases"/>
    <property type="match status" value="1"/>
</dbReference>
<reference evidence="1 2" key="1">
    <citation type="submission" date="2022-05" db="EMBL/GenBank/DDBJ databases">
        <authorList>
            <consortium name="Genoscope - CEA"/>
            <person name="William W."/>
        </authorList>
    </citation>
    <scope>NUCLEOTIDE SEQUENCE [LARGE SCALE GENOMIC DNA]</scope>
</reference>
<evidence type="ECO:0000313" key="2">
    <source>
        <dbReference type="Proteomes" id="UP001159405"/>
    </source>
</evidence>
<protein>
    <submittedName>
        <fullName evidence="1">Uncharacterized protein</fullName>
    </submittedName>
</protein>